<evidence type="ECO:0000313" key="3">
    <source>
        <dbReference type="Proteomes" id="UP001501274"/>
    </source>
</evidence>
<comment type="caution">
    <text evidence="2">The sequence shown here is derived from an EMBL/GenBank/DDBJ whole genome shotgun (WGS) entry which is preliminary data.</text>
</comment>
<accession>A0AAW3BDB3</accession>
<feature type="region of interest" description="Disordered" evidence="1">
    <location>
        <begin position="102"/>
        <end position="158"/>
    </location>
</feature>
<feature type="region of interest" description="Disordered" evidence="1">
    <location>
        <begin position="375"/>
        <end position="394"/>
    </location>
</feature>
<reference evidence="2 3" key="1">
    <citation type="submission" date="2024-02" db="EMBL/GenBank/DDBJ databases">
        <title>FIRST GENOME SEQUENCES OF Leishmania (Viannia) shawi, Leishmania (Viannia) lindenbergi AND Leishmania (Viannia) utingensis.</title>
        <authorList>
            <person name="Resadore F."/>
            <person name="Custodio M.G.F."/>
            <person name="Boite M.C."/>
            <person name="Cupolillo E."/>
            <person name="Ferreira G.E.M."/>
        </authorList>
    </citation>
    <scope>NUCLEOTIDE SEQUENCE [LARGE SCALE GENOMIC DNA]</scope>
    <source>
        <strain evidence="2 3">MDAS/BR/1979/M5533</strain>
    </source>
</reference>
<feature type="compositionally biased region" description="Polar residues" evidence="1">
    <location>
        <begin position="145"/>
        <end position="158"/>
    </location>
</feature>
<dbReference type="Proteomes" id="UP001501274">
    <property type="component" value="Unassembled WGS sequence"/>
</dbReference>
<dbReference type="EMBL" id="JBAMZN010000034">
    <property type="protein sequence ID" value="KAL0519478.1"/>
    <property type="molecule type" value="Genomic_DNA"/>
</dbReference>
<protein>
    <submittedName>
        <fullName evidence="2">Uncharacterized protein</fullName>
    </submittedName>
</protein>
<feature type="region of interest" description="Disordered" evidence="1">
    <location>
        <begin position="854"/>
        <end position="881"/>
    </location>
</feature>
<evidence type="ECO:0000256" key="1">
    <source>
        <dbReference type="SAM" id="MobiDB-lite"/>
    </source>
</evidence>
<feature type="compositionally biased region" description="Polar residues" evidence="1">
    <location>
        <begin position="222"/>
        <end position="242"/>
    </location>
</feature>
<gene>
    <name evidence="2" type="ORF">Q4I28_006638</name>
</gene>
<organism evidence="2 3">
    <name type="scientific">Leishmania naiffi</name>
    <dbReference type="NCBI Taxonomy" id="5678"/>
    <lineage>
        <taxon>Eukaryota</taxon>
        <taxon>Discoba</taxon>
        <taxon>Euglenozoa</taxon>
        <taxon>Kinetoplastea</taxon>
        <taxon>Metakinetoplastina</taxon>
        <taxon>Trypanosomatida</taxon>
        <taxon>Trypanosomatidae</taxon>
        <taxon>Leishmaniinae</taxon>
        <taxon>Leishmania</taxon>
        <taxon>Leishmania naiffi species complex</taxon>
    </lineage>
</organism>
<sequence>MHSRAHVHSSLSSGAYYTPYFDLCTESTSCVLLNPSRFSSLGAQFLSPSALLPTCATLDRQFYCFLRRRAMQQLRRSCIVGGPMLRTTLQSTAHRAATIAVSAEGARQTKRRTDAPQGCLKPAAASNENTQAGSTPPRGAAQARSGGTTNTPRPVSSSAQWVEGTLQYDVAKVRHLAKVFAGVEALAGRSRRTTSVEQHLRRRQRRNGTAVLSHRKHGSRQVPYSDQRNCTADVTSNKNATGESGDEARRSPSATTLASALLTLTPSRFTDLVQSLVRAHFSIQPPSTGVQAKTPSSYEAAEVLTSLLAVSRLEHYMRDPSIAPLPLSQETLAASADDVVGLHSLSILASALEASVVVFSSTNVALVQETSTTIPGKAGRSVHEPKEDDQNMSQAGVEAAAWRGEKVVAYSSLLIQLVHAFTECLAGLTESSFSGSRASFARMDLLLLAVLSLMKVADVCAYKAGRSSPGDGATAPCVDRFSAENVAEQLQRLCLQLSVVCHRLSSSMVMTWTTCERKLDHFCGIPFLWFVVRQSTQLRMQMQVLSTAPPFAGCVAALQNLIFIYYVSTLRCVIAAESASRNAHCSDVTPSVDEGGTARAVETSAQPDGRSATSACLTGAEKVQLAKHVELLWADMKPKPVISPAELSDLQHRTVHTALNVSLATWWKFAAATAASALPSTSYWSQRPQHMATLLGSYNSLLAECRAALPILSAYSATQTAALPSETATASSVLSSLSWFVPFHSRLIRVGLDLQMEATVLAALHLGIEPRAPPTPATPIAKWIASRHRQRLRRHDASGGAESKVMPSEAAGAGALWGRVYRLCGGMRVAATELLYSAIEEVCCRVEERPLSKATSSSLSPPLRPSASRRPSLPSTTCANSGEMGSTSALAVALVNSVSRTFFAVPRMQYLFGYFTDAAYTDRAAEEECRRVYAAYLGVLVWLRELAPPFGVRAGEPPVARLAPPSSDVVRAAAGCHEPRAEDWPVCGTTSAIAMDGAFFVTYYLYHWPGETGNHTGVPSTHGTQAERTAHDAALSFDGVVSGVPGPSISPLLTGATAVEYTKEMLFRLQHDTARQLRHLRATGRLHYFTGELQDKTKLLKDSTLRQRHVTSTLSVVQAHRKQPTLLWMPLGQAQEMVFLFDQYPQLFRCFDPAPSHVIRGVANEESDGRVMPPDGLREYPKVHVGDITCTFARVHGYLVKRLHVLSGILREYRSILLESSLQGAIDSHTISHGPSASVVAPMTSSFRGRLLENATHSPQLEMHRRNNYEWAHVWAMQLHEEFPRLPARMEGAPRWSSGVMQMLERMERTMNDTHQQGLFINVVKSQQQYRELQRARSTSPLPLPAEEAVLVDRTKGSCIEGPQVRDVVVQRDSERVPLGVVLDGDAKILRVQTKVTRPSGVTDNSDEAEGDLLVSPFARALAQQQQEGQRLPDVSYRVGGFADVVGWRVLRVDGTAVYTGRDVAAQVRGKTEFTVTLQSFSGAQ</sequence>
<keyword evidence="3" id="KW-1185">Reference proteome</keyword>
<feature type="region of interest" description="Disordered" evidence="1">
    <location>
        <begin position="188"/>
        <end position="252"/>
    </location>
</feature>
<proteinExistence type="predicted"/>
<evidence type="ECO:0000313" key="2">
    <source>
        <dbReference type="EMBL" id="KAL0519478.1"/>
    </source>
</evidence>
<feature type="compositionally biased region" description="Low complexity" evidence="1">
    <location>
        <begin position="854"/>
        <end position="877"/>
    </location>
</feature>
<name>A0AAW3BDB3_9TRYP</name>